<proteinExistence type="predicted"/>
<keyword evidence="2" id="KW-1185">Reference proteome</keyword>
<reference evidence="1 2" key="1">
    <citation type="submission" date="2024-03" db="EMBL/GenBank/DDBJ databases">
        <authorList>
            <person name="Martinez-Hernandez J."/>
        </authorList>
    </citation>
    <scope>NUCLEOTIDE SEQUENCE [LARGE SCALE GENOMIC DNA]</scope>
</reference>
<gene>
    <name evidence="1" type="ORF">LLUT_LOCUS16444</name>
</gene>
<accession>A0AAV1X125</accession>
<dbReference type="EMBL" id="CAXHTB010000011">
    <property type="protein sequence ID" value="CAL0315384.1"/>
    <property type="molecule type" value="Genomic_DNA"/>
</dbReference>
<organism evidence="1 2">
    <name type="scientific">Lupinus luteus</name>
    <name type="common">European yellow lupine</name>
    <dbReference type="NCBI Taxonomy" id="3873"/>
    <lineage>
        <taxon>Eukaryota</taxon>
        <taxon>Viridiplantae</taxon>
        <taxon>Streptophyta</taxon>
        <taxon>Embryophyta</taxon>
        <taxon>Tracheophyta</taxon>
        <taxon>Spermatophyta</taxon>
        <taxon>Magnoliopsida</taxon>
        <taxon>eudicotyledons</taxon>
        <taxon>Gunneridae</taxon>
        <taxon>Pentapetalae</taxon>
        <taxon>rosids</taxon>
        <taxon>fabids</taxon>
        <taxon>Fabales</taxon>
        <taxon>Fabaceae</taxon>
        <taxon>Papilionoideae</taxon>
        <taxon>50 kb inversion clade</taxon>
        <taxon>genistoids sensu lato</taxon>
        <taxon>core genistoids</taxon>
        <taxon>Genisteae</taxon>
        <taxon>Lupinus</taxon>
    </lineage>
</organism>
<sequence length="78" mass="9297">MRWSRKRVVGFFHPELDCLVYTSDHDVMPHTVMARVIHLFGEMEVYVDYGSKIVSECANLSDMERCNFWYYVRNSNIT</sequence>
<dbReference type="AlphaFoldDB" id="A0AAV1X125"/>
<protein>
    <submittedName>
        <fullName evidence="1">Uncharacterized protein</fullName>
    </submittedName>
</protein>
<comment type="caution">
    <text evidence="1">The sequence shown here is derived from an EMBL/GenBank/DDBJ whole genome shotgun (WGS) entry which is preliminary data.</text>
</comment>
<name>A0AAV1X125_LUPLU</name>
<dbReference type="Proteomes" id="UP001497480">
    <property type="component" value="Unassembled WGS sequence"/>
</dbReference>
<evidence type="ECO:0000313" key="2">
    <source>
        <dbReference type="Proteomes" id="UP001497480"/>
    </source>
</evidence>
<evidence type="ECO:0000313" key="1">
    <source>
        <dbReference type="EMBL" id="CAL0315384.1"/>
    </source>
</evidence>